<comment type="caution">
    <text evidence="4">The sequence shown here is derived from an EMBL/GenBank/DDBJ whole genome shotgun (WGS) entry which is preliminary data.</text>
</comment>
<evidence type="ECO:0000313" key="5">
    <source>
        <dbReference type="Proteomes" id="UP001589692"/>
    </source>
</evidence>
<dbReference type="Proteomes" id="UP001589692">
    <property type="component" value="Unassembled WGS sequence"/>
</dbReference>
<evidence type="ECO:0000256" key="1">
    <source>
        <dbReference type="ARBA" id="ARBA00010742"/>
    </source>
</evidence>
<protein>
    <submittedName>
        <fullName evidence="4">ABC transporter substrate-binding protein</fullName>
    </submittedName>
</protein>
<feature type="domain" description="Solute-binding protein family 3/N-terminal" evidence="3">
    <location>
        <begin position="42"/>
        <end position="252"/>
    </location>
</feature>
<dbReference type="RefSeq" id="WP_377264731.1">
    <property type="nucleotide sequence ID" value="NZ_JBHMAA010000030.1"/>
</dbReference>
<evidence type="ECO:0000313" key="4">
    <source>
        <dbReference type="EMBL" id="MFB9951909.1"/>
    </source>
</evidence>
<accession>A0ABV6AP89</accession>
<feature type="chain" id="PRO_5045179574" evidence="2">
    <location>
        <begin position="22"/>
        <end position="332"/>
    </location>
</feature>
<name>A0ABV6AP89_9HYPH</name>
<dbReference type="Gene3D" id="3.40.190.10">
    <property type="entry name" value="Periplasmic binding protein-like II"/>
    <property type="match status" value="2"/>
</dbReference>
<dbReference type="InterPro" id="IPR001638">
    <property type="entry name" value="Solute-binding_3/MltF_N"/>
</dbReference>
<dbReference type="InterPro" id="IPR015168">
    <property type="entry name" value="SsuA/THI5"/>
</dbReference>
<sequence>MNFFKPIALIAGLALAGGAVAQSQPEKKTLTLADSKSYTQQPIRFGVEKGFFAEEGLDVEFTDVSDIPTGVATGELTFAFGPTSVYLRAAALGAPIKIVSSAFRSKGPFFLLAGKNVKSFADLKGKTVGNAIAGSNMDAYLRVILRENGVDPDKDVTLFAAGTNQQAYGALISGQVDATIIHQPFPALAELEGEGKTLARGWDYLPTYHTGVLIAGNDVLAKDPDLVERGLRAYFRSYTYAKAHYDEYIPWLQKQLHLNPEAVANAIRQEDDIWDNNPAIDRKAIADTQAVEIALGNQDAPYDAEKFIDERFIPKDYVKPFSYPTRPAGSSN</sequence>
<feature type="signal peptide" evidence="2">
    <location>
        <begin position="1"/>
        <end position="21"/>
    </location>
</feature>
<dbReference type="SUPFAM" id="SSF53850">
    <property type="entry name" value="Periplasmic binding protein-like II"/>
    <property type="match status" value="1"/>
</dbReference>
<comment type="similarity">
    <text evidence="1">Belongs to the bacterial solute-binding protein SsuA/TauA family.</text>
</comment>
<dbReference type="Pfam" id="PF09084">
    <property type="entry name" value="NMT1"/>
    <property type="match status" value="1"/>
</dbReference>
<evidence type="ECO:0000259" key="3">
    <source>
        <dbReference type="SMART" id="SM00062"/>
    </source>
</evidence>
<proteinExistence type="inferred from homology"/>
<reference evidence="4 5" key="1">
    <citation type="submission" date="2024-09" db="EMBL/GenBank/DDBJ databases">
        <authorList>
            <person name="Sun Q."/>
            <person name="Mori K."/>
        </authorList>
    </citation>
    <scope>NUCLEOTIDE SEQUENCE [LARGE SCALE GENOMIC DNA]</scope>
    <source>
        <strain evidence="4 5">TBRC 4938</strain>
    </source>
</reference>
<dbReference type="SMART" id="SM00062">
    <property type="entry name" value="PBPb"/>
    <property type="match status" value="1"/>
</dbReference>
<organism evidence="4 5">
    <name type="scientific">Rhizobium puerariae</name>
    <dbReference type="NCBI Taxonomy" id="1585791"/>
    <lineage>
        <taxon>Bacteria</taxon>
        <taxon>Pseudomonadati</taxon>
        <taxon>Pseudomonadota</taxon>
        <taxon>Alphaproteobacteria</taxon>
        <taxon>Hyphomicrobiales</taxon>
        <taxon>Rhizobiaceae</taxon>
        <taxon>Rhizobium/Agrobacterium group</taxon>
        <taxon>Rhizobium</taxon>
    </lineage>
</organism>
<dbReference type="EMBL" id="JBHMAA010000030">
    <property type="protein sequence ID" value="MFB9951909.1"/>
    <property type="molecule type" value="Genomic_DNA"/>
</dbReference>
<dbReference type="PANTHER" id="PTHR30024">
    <property type="entry name" value="ALIPHATIC SULFONATES-BINDING PROTEIN-RELATED"/>
    <property type="match status" value="1"/>
</dbReference>
<keyword evidence="2" id="KW-0732">Signal</keyword>
<gene>
    <name evidence="4" type="ORF">ACFFP0_23925</name>
</gene>
<keyword evidence="5" id="KW-1185">Reference proteome</keyword>
<evidence type="ECO:0000256" key="2">
    <source>
        <dbReference type="SAM" id="SignalP"/>
    </source>
</evidence>